<accession>A0A9Q3JDF8</accession>
<gene>
    <name evidence="2" type="ORF">O181_099829</name>
</gene>
<protein>
    <submittedName>
        <fullName evidence="2">Uncharacterized protein</fullName>
    </submittedName>
</protein>
<feature type="region of interest" description="Disordered" evidence="1">
    <location>
        <begin position="184"/>
        <end position="218"/>
    </location>
</feature>
<evidence type="ECO:0000313" key="3">
    <source>
        <dbReference type="Proteomes" id="UP000765509"/>
    </source>
</evidence>
<dbReference type="AlphaFoldDB" id="A0A9Q3JDF8"/>
<dbReference type="Proteomes" id="UP000765509">
    <property type="component" value="Unassembled WGS sequence"/>
</dbReference>
<reference evidence="2" key="1">
    <citation type="submission" date="2021-03" db="EMBL/GenBank/DDBJ databases">
        <title>Draft genome sequence of rust myrtle Austropuccinia psidii MF-1, a brazilian biotype.</title>
        <authorList>
            <person name="Quecine M.C."/>
            <person name="Pachon D.M.R."/>
            <person name="Bonatelli M.L."/>
            <person name="Correr F.H."/>
            <person name="Franceschini L.M."/>
            <person name="Leite T.F."/>
            <person name="Margarido G.R.A."/>
            <person name="Almeida C.A."/>
            <person name="Ferrarezi J.A."/>
            <person name="Labate C.A."/>
        </authorList>
    </citation>
    <scope>NUCLEOTIDE SEQUENCE</scope>
    <source>
        <strain evidence="2">MF-1</strain>
    </source>
</reference>
<evidence type="ECO:0000256" key="1">
    <source>
        <dbReference type="SAM" id="MobiDB-lite"/>
    </source>
</evidence>
<comment type="caution">
    <text evidence="2">The sequence shown here is derived from an EMBL/GenBank/DDBJ whole genome shotgun (WGS) entry which is preliminary data.</text>
</comment>
<feature type="compositionally biased region" description="Basic and acidic residues" evidence="1">
    <location>
        <begin position="209"/>
        <end position="218"/>
    </location>
</feature>
<organism evidence="2 3">
    <name type="scientific">Austropuccinia psidii MF-1</name>
    <dbReference type="NCBI Taxonomy" id="1389203"/>
    <lineage>
        <taxon>Eukaryota</taxon>
        <taxon>Fungi</taxon>
        <taxon>Dikarya</taxon>
        <taxon>Basidiomycota</taxon>
        <taxon>Pucciniomycotina</taxon>
        <taxon>Pucciniomycetes</taxon>
        <taxon>Pucciniales</taxon>
        <taxon>Sphaerophragmiaceae</taxon>
        <taxon>Austropuccinia</taxon>
    </lineage>
</organism>
<sequence length="364" mass="42303">MATPTHYTEKRQSTLPRKVNISSQIPTPTHQEITRNMTQIVKIRAKDHNLGFDGKDAVRFIKKAENIAEIKGARGRDIASQIAFWTKYEEISYHIEGIPGYETADWDQLKVDIKRRWGKVSPERRYRLSSMTDLFTKTQKEGGIRNMTQYRKFIGEYEAIITYLKRYQYIQGDTNHNQETFASLSTSVQERSKELNQKIKYPPQPEPQPRNEGKESVKEVLNEVKTLSEAVNPPLRNWNNNQEQILPQNNQPYRPRNPLTPFSSSYQPYIPAQMAPRPPLKCAYFKEEGHSATRCTQIAEDLDRRIVRTQGASYLFPNYQRVPMEGNESAKNIVRAFAKEEAELNKKSMEKPVVKKTRRRGEAH</sequence>
<dbReference type="EMBL" id="AVOT02069112">
    <property type="protein sequence ID" value="MBW0560114.1"/>
    <property type="molecule type" value="Genomic_DNA"/>
</dbReference>
<proteinExistence type="predicted"/>
<name>A0A9Q3JDF8_9BASI</name>
<feature type="compositionally biased region" description="Basic and acidic residues" evidence="1">
    <location>
        <begin position="344"/>
        <end position="353"/>
    </location>
</feature>
<feature type="compositionally biased region" description="Basic residues" evidence="1">
    <location>
        <begin position="354"/>
        <end position="364"/>
    </location>
</feature>
<feature type="region of interest" description="Disordered" evidence="1">
    <location>
        <begin position="231"/>
        <end position="256"/>
    </location>
</feature>
<feature type="compositionally biased region" description="Low complexity" evidence="1">
    <location>
        <begin position="247"/>
        <end position="256"/>
    </location>
</feature>
<keyword evidence="3" id="KW-1185">Reference proteome</keyword>
<dbReference type="OrthoDB" id="5102063at2759"/>
<evidence type="ECO:0000313" key="2">
    <source>
        <dbReference type="EMBL" id="MBW0560114.1"/>
    </source>
</evidence>
<feature type="compositionally biased region" description="Polar residues" evidence="1">
    <location>
        <begin position="237"/>
        <end position="246"/>
    </location>
</feature>
<feature type="region of interest" description="Disordered" evidence="1">
    <location>
        <begin position="344"/>
        <end position="364"/>
    </location>
</feature>